<accession>A0A1F5H3T7</accession>
<evidence type="ECO:0000256" key="4">
    <source>
        <dbReference type="ARBA" id="ARBA00022881"/>
    </source>
</evidence>
<evidence type="ECO:0000259" key="8">
    <source>
        <dbReference type="PROSITE" id="PS50165"/>
    </source>
</evidence>
<dbReference type="PROSITE" id="PS50151">
    <property type="entry name" value="UVR"/>
    <property type="match status" value="1"/>
</dbReference>
<evidence type="ECO:0008006" key="11">
    <source>
        <dbReference type="Google" id="ProtNLM"/>
    </source>
</evidence>
<dbReference type="FunFam" id="3.40.1440.10:FF:000001">
    <property type="entry name" value="UvrABC system protein C"/>
    <property type="match status" value="1"/>
</dbReference>
<dbReference type="PANTHER" id="PTHR30562">
    <property type="entry name" value="UVRC/OXIDOREDUCTASE"/>
    <property type="match status" value="1"/>
</dbReference>
<feature type="domain" description="GIY-YIG" evidence="7">
    <location>
        <begin position="13"/>
        <end position="91"/>
    </location>
</feature>
<dbReference type="CDD" id="cd10434">
    <property type="entry name" value="GIY-YIG_UvrC_Cho"/>
    <property type="match status" value="1"/>
</dbReference>
<gene>
    <name evidence="9" type="ORF">A3A49_00195</name>
</gene>
<proteinExistence type="predicted"/>
<evidence type="ECO:0000256" key="2">
    <source>
        <dbReference type="ARBA" id="ARBA00022763"/>
    </source>
</evidence>
<dbReference type="Pfam" id="PF01541">
    <property type="entry name" value="GIY-YIG"/>
    <property type="match status" value="1"/>
</dbReference>
<dbReference type="GO" id="GO:0009381">
    <property type="term" value="F:excinuclease ABC activity"/>
    <property type="evidence" value="ECO:0007669"/>
    <property type="project" value="InterPro"/>
</dbReference>
<dbReference type="AlphaFoldDB" id="A0A1F5H3T7"/>
<dbReference type="InterPro" id="IPR000305">
    <property type="entry name" value="GIY-YIG_endonuc"/>
</dbReference>
<evidence type="ECO:0000256" key="1">
    <source>
        <dbReference type="ARBA" id="ARBA00022490"/>
    </source>
</evidence>
<dbReference type="SUPFAM" id="SSF82771">
    <property type="entry name" value="GIY-YIG endonuclease"/>
    <property type="match status" value="1"/>
</dbReference>
<dbReference type="STRING" id="1797725.A3A49_00195"/>
<dbReference type="PANTHER" id="PTHR30562:SF1">
    <property type="entry name" value="UVRABC SYSTEM PROTEIN C"/>
    <property type="match status" value="1"/>
</dbReference>
<dbReference type="InterPro" id="IPR001162">
    <property type="entry name" value="UvrC_RNase_H_dom"/>
</dbReference>
<evidence type="ECO:0000256" key="3">
    <source>
        <dbReference type="ARBA" id="ARBA00022769"/>
    </source>
</evidence>
<dbReference type="GO" id="GO:0009380">
    <property type="term" value="C:excinuclease repair complex"/>
    <property type="evidence" value="ECO:0007669"/>
    <property type="project" value="TreeGrafter"/>
</dbReference>
<dbReference type="Pfam" id="PF08459">
    <property type="entry name" value="UvrC_RNaseH_dom"/>
    <property type="match status" value="1"/>
</dbReference>
<keyword evidence="5" id="KW-0234">DNA repair</keyword>
<dbReference type="InterPro" id="IPR036876">
    <property type="entry name" value="UVR_dom_sf"/>
</dbReference>
<dbReference type="InterPro" id="IPR050066">
    <property type="entry name" value="UvrABC_protein_C"/>
</dbReference>
<name>A0A1F5H3T7_9BACT</name>
<comment type="caution">
    <text evidence="9">The sequence shown here is derived from an EMBL/GenBank/DDBJ whole genome shotgun (WGS) entry which is preliminary data.</text>
</comment>
<keyword evidence="4" id="KW-0267">Excision nuclease</keyword>
<sequence length="423" mass="49027">MTSSKINFSKIPDSPGIYQFLNKNGQIIYIGKSRSLKQRVSSYFQNKNLGHKTNLMVSQVKEVKFIKVFSEFEAILLEAKLIKDNQPFFNQQLKDDKSPIYIKITNDNIPLIQTVRHQKQNKGVFIKGPFPSSRTTKDILKITRRIFAYCHHKNPHKPCLFVHLGLCPYPYKSDLAQKQYATNIKRIKKLLSGKSNVLIQELKKDMSKFAQSRQYEEAGEIKKKISQLEFLSTTYHAPKEFLERPTLVDDITLIKLKSLQTVLGLKKIPKRIECYDISNTSGKLATGSMAVFTNGQNEKSQYRRFKIRFSKKANDYQMLKEILSRRFKNKWQLPDLIIIDGGKGQLNSALSILQRLKLAISVISLAKKFEEIYTPYHMLPIKLPKDSPARQLAQEVRDEAHRFAISYHRLLRSKQLLNANYKL</sequence>
<dbReference type="InterPro" id="IPR001943">
    <property type="entry name" value="UVR_dom"/>
</dbReference>
<dbReference type="InterPro" id="IPR038476">
    <property type="entry name" value="UvrC_RNase_H_dom_sf"/>
</dbReference>
<dbReference type="SUPFAM" id="SSF46600">
    <property type="entry name" value="C-terminal UvrC-binding domain of UvrB"/>
    <property type="match status" value="1"/>
</dbReference>
<keyword evidence="1" id="KW-0963">Cytoplasm</keyword>
<dbReference type="GO" id="GO:0006289">
    <property type="term" value="P:nucleotide-excision repair"/>
    <property type="evidence" value="ECO:0007669"/>
    <property type="project" value="InterPro"/>
</dbReference>
<keyword evidence="2" id="KW-0227">DNA damage</keyword>
<organism evidence="9 10">
    <name type="scientific">Candidatus Curtissbacteria bacterium RIFCSPLOWO2_01_FULL_38_11b</name>
    <dbReference type="NCBI Taxonomy" id="1797725"/>
    <lineage>
        <taxon>Bacteria</taxon>
        <taxon>Candidatus Curtissiibacteriota</taxon>
    </lineage>
</organism>
<dbReference type="EMBL" id="MFBO01000005">
    <property type="protein sequence ID" value="OGD98771.1"/>
    <property type="molecule type" value="Genomic_DNA"/>
</dbReference>
<evidence type="ECO:0000259" key="6">
    <source>
        <dbReference type="PROSITE" id="PS50151"/>
    </source>
</evidence>
<dbReference type="PROSITE" id="PS50165">
    <property type="entry name" value="UVRC"/>
    <property type="match status" value="1"/>
</dbReference>
<feature type="domain" description="UvrC family homology region profile" evidence="8">
    <location>
        <begin position="231"/>
        <end position="353"/>
    </location>
</feature>
<protein>
    <recommendedName>
        <fullName evidence="11">Excinuclease ABC subunit C</fullName>
    </recommendedName>
</protein>
<dbReference type="InterPro" id="IPR035901">
    <property type="entry name" value="GIY-YIG_endonuc_sf"/>
</dbReference>
<dbReference type="InterPro" id="IPR047296">
    <property type="entry name" value="GIY-YIG_UvrC_Cho"/>
</dbReference>
<reference evidence="9 10" key="1">
    <citation type="journal article" date="2016" name="Nat. Commun.">
        <title>Thousands of microbial genomes shed light on interconnected biogeochemical processes in an aquifer system.</title>
        <authorList>
            <person name="Anantharaman K."/>
            <person name="Brown C.T."/>
            <person name="Hug L.A."/>
            <person name="Sharon I."/>
            <person name="Castelle C.J."/>
            <person name="Probst A.J."/>
            <person name="Thomas B.C."/>
            <person name="Singh A."/>
            <person name="Wilkins M.J."/>
            <person name="Karaoz U."/>
            <person name="Brodie E.L."/>
            <person name="Williams K.H."/>
            <person name="Hubbard S.S."/>
            <person name="Banfield J.F."/>
        </authorList>
    </citation>
    <scope>NUCLEOTIDE SEQUENCE [LARGE SCALE GENOMIC DNA]</scope>
</reference>
<evidence type="ECO:0000259" key="7">
    <source>
        <dbReference type="PROSITE" id="PS50164"/>
    </source>
</evidence>
<evidence type="ECO:0000313" key="10">
    <source>
        <dbReference type="Proteomes" id="UP000176740"/>
    </source>
</evidence>
<evidence type="ECO:0000313" key="9">
    <source>
        <dbReference type="EMBL" id="OGD98771.1"/>
    </source>
</evidence>
<dbReference type="Gene3D" id="3.30.420.340">
    <property type="entry name" value="UvrC, RNAse H endonuclease domain"/>
    <property type="match status" value="1"/>
</dbReference>
<evidence type="ECO:0000256" key="5">
    <source>
        <dbReference type="ARBA" id="ARBA00023204"/>
    </source>
</evidence>
<keyword evidence="3" id="KW-0228">DNA excision</keyword>
<dbReference type="SMART" id="SM00465">
    <property type="entry name" value="GIYc"/>
    <property type="match status" value="1"/>
</dbReference>
<feature type="domain" description="UVR" evidence="6">
    <location>
        <begin position="196"/>
        <end position="231"/>
    </location>
</feature>
<dbReference type="Proteomes" id="UP000176740">
    <property type="component" value="Unassembled WGS sequence"/>
</dbReference>
<dbReference type="Gene3D" id="3.40.1440.10">
    <property type="entry name" value="GIY-YIG endonuclease"/>
    <property type="match status" value="1"/>
</dbReference>
<dbReference type="PROSITE" id="PS50164">
    <property type="entry name" value="GIY_YIG"/>
    <property type="match status" value="1"/>
</dbReference>